<evidence type="ECO:0000313" key="9">
    <source>
        <dbReference type="Ensembl" id="ENSCABP00000011993.1"/>
    </source>
</evidence>
<evidence type="ECO:0000313" key="10">
    <source>
        <dbReference type="Proteomes" id="UP000694404"/>
    </source>
</evidence>
<reference evidence="9" key="2">
    <citation type="submission" date="2025-09" db="UniProtKB">
        <authorList>
            <consortium name="Ensembl"/>
        </authorList>
    </citation>
    <scope>IDENTIFICATION</scope>
</reference>
<dbReference type="Ensembl" id="ENSCABT00000013143.1">
    <property type="protein sequence ID" value="ENSCABP00000011993.1"/>
    <property type="gene ID" value="ENSCABG00000008961.1"/>
</dbReference>
<proteinExistence type="inferred from homology"/>
<evidence type="ECO:0000256" key="4">
    <source>
        <dbReference type="ARBA" id="ARBA00022728"/>
    </source>
</evidence>
<comment type="function">
    <text evidence="7">May be required for pre-mRNA splicing.</text>
</comment>
<comment type="similarity">
    <text evidence="2 7">Belongs to the PRP38 family.</text>
</comment>
<keyword evidence="6 7" id="KW-0539">Nucleus</keyword>
<keyword evidence="3 7" id="KW-0507">mRNA processing</keyword>
<evidence type="ECO:0000256" key="3">
    <source>
        <dbReference type="ARBA" id="ARBA00022664"/>
    </source>
</evidence>
<dbReference type="Pfam" id="PF03371">
    <property type="entry name" value="PRP38"/>
    <property type="match status" value="1"/>
</dbReference>
<evidence type="ECO:0000256" key="1">
    <source>
        <dbReference type="ARBA" id="ARBA00004123"/>
    </source>
</evidence>
<dbReference type="GeneTree" id="ENSGT00730000111085"/>
<keyword evidence="4 7" id="KW-0747">Spliceosome</keyword>
<feature type="region of interest" description="Disordered" evidence="8">
    <location>
        <begin position="1"/>
        <end position="49"/>
    </location>
</feature>
<organism evidence="9 10">
    <name type="scientific">Chelonoidis abingdonii</name>
    <name type="common">Abingdon island giant tortoise</name>
    <name type="synonym">Testudo abingdonii</name>
    <dbReference type="NCBI Taxonomy" id="106734"/>
    <lineage>
        <taxon>Eukaryota</taxon>
        <taxon>Metazoa</taxon>
        <taxon>Chordata</taxon>
        <taxon>Craniata</taxon>
        <taxon>Vertebrata</taxon>
        <taxon>Euteleostomi</taxon>
        <taxon>Archelosauria</taxon>
        <taxon>Testudinata</taxon>
        <taxon>Testudines</taxon>
        <taxon>Cryptodira</taxon>
        <taxon>Durocryptodira</taxon>
        <taxon>Testudinoidea</taxon>
        <taxon>Testudinidae</taxon>
        <taxon>Chelonoidis</taxon>
    </lineage>
</organism>
<keyword evidence="10" id="KW-1185">Reference proteome</keyword>
<keyword evidence="5 7" id="KW-0508">mRNA splicing</keyword>
<evidence type="ECO:0000256" key="7">
    <source>
        <dbReference type="RuleBase" id="RU367025"/>
    </source>
</evidence>
<dbReference type="PANTHER" id="PTHR23142">
    <property type="entry name" value="PRE-MRNA-SPLICING FACTOR 38A-RELATED"/>
    <property type="match status" value="1"/>
</dbReference>
<comment type="subcellular location">
    <subcellularLocation>
        <location evidence="1 7">Nucleus</location>
    </subcellularLocation>
</comment>
<protein>
    <recommendedName>
        <fullName evidence="7">Pre-mRNA-splicing factor 38B</fullName>
    </recommendedName>
</protein>
<dbReference type="InterPro" id="IPR005037">
    <property type="entry name" value="PRP38"/>
</dbReference>
<accession>A0A8C0IPV4</accession>
<dbReference type="AlphaFoldDB" id="A0A8C0IPV4"/>
<sequence>MANNSPAAGAGNCQQQQAAQHQAGSLPPAQPPLQSGAPKPAASGKQGNVLPLWGNEKTMNLNPMILTNILSSPYFKVQLYELKTYHEVVDEIYFKVRPAEAGRHHRGSGLGPGPAGSPEAFPLVCVLPISFGGAAVVRDWGRFRPAGSSQPALAPGGGVPLSFISAQQWAASTFPAREQGRAGAAPCA</sequence>
<reference evidence="9" key="1">
    <citation type="submission" date="2025-08" db="UniProtKB">
        <authorList>
            <consortium name="Ensembl"/>
        </authorList>
    </citation>
    <scope>IDENTIFICATION</scope>
</reference>
<evidence type="ECO:0000256" key="2">
    <source>
        <dbReference type="ARBA" id="ARBA00006164"/>
    </source>
</evidence>
<dbReference type="GO" id="GO:0005681">
    <property type="term" value="C:spliceosomal complex"/>
    <property type="evidence" value="ECO:0007669"/>
    <property type="project" value="UniProtKB-KW"/>
</dbReference>
<evidence type="ECO:0000256" key="5">
    <source>
        <dbReference type="ARBA" id="ARBA00023187"/>
    </source>
</evidence>
<name>A0A8C0IPV4_CHEAB</name>
<dbReference type="GO" id="GO:0000398">
    <property type="term" value="P:mRNA splicing, via spliceosome"/>
    <property type="evidence" value="ECO:0007669"/>
    <property type="project" value="UniProtKB-UniRule"/>
</dbReference>
<feature type="compositionally biased region" description="Low complexity" evidence="8">
    <location>
        <begin position="7"/>
        <end position="24"/>
    </location>
</feature>
<evidence type="ECO:0000256" key="6">
    <source>
        <dbReference type="ARBA" id="ARBA00023242"/>
    </source>
</evidence>
<evidence type="ECO:0000256" key="8">
    <source>
        <dbReference type="SAM" id="MobiDB-lite"/>
    </source>
</evidence>
<dbReference type="Proteomes" id="UP000694404">
    <property type="component" value="Unplaced"/>
</dbReference>